<organism evidence="1 2">
    <name type="scientific">Rhamnusium bicolor</name>
    <dbReference type="NCBI Taxonomy" id="1586634"/>
    <lineage>
        <taxon>Eukaryota</taxon>
        <taxon>Metazoa</taxon>
        <taxon>Ecdysozoa</taxon>
        <taxon>Arthropoda</taxon>
        <taxon>Hexapoda</taxon>
        <taxon>Insecta</taxon>
        <taxon>Pterygota</taxon>
        <taxon>Neoptera</taxon>
        <taxon>Endopterygota</taxon>
        <taxon>Coleoptera</taxon>
        <taxon>Polyphaga</taxon>
        <taxon>Cucujiformia</taxon>
        <taxon>Chrysomeloidea</taxon>
        <taxon>Cerambycidae</taxon>
        <taxon>Lepturinae</taxon>
        <taxon>Rhagiini</taxon>
        <taxon>Rhamnusium</taxon>
    </lineage>
</organism>
<dbReference type="EMBL" id="JANEYF010004174">
    <property type="protein sequence ID" value="KAJ8932003.1"/>
    <property type="molecule type" value="Genomic_DNA"/>
</dbReference>
<reference evidence="1" key="1">
    <citation type="journal article" date="2023" name="Insect Mol. Biol.">
        <title>Genome sequencing provides insights into the evolution of gene families encoding plant cell wall-degrading enzymes in longhorned beetles.</title>
        <authorList>
            <person name="Shin N.R."/>
            <person name="Okamura Y."/>
            <person name="Kirsch R."/>
            <person name="Pauchet Y."/>
        </authorList>
    </citation>
    <scope>NUCLEOTIDE SEQUENCE</scope>
    <source>
        <strain evidence="1">RBIC_L_NR</strain>
    </source>
</reference>
<keyword evidence="2" id="KW-1185">Reference proteome</keyword>
<name>A0AAV8WZ52_9CUCU</name>
<sequence>MRNYRSYKCKFELCEWEGRRVGIEDHYLNTHGHSVLIGPENQCWWKNTKSDLFVSMEFM</sequence>
<dbReference type="Proteomes" id="UP001162156">
    <property type="component" value="Unassembled WGS sequence"/>
</dbReference>
<accession>A0AAV8WZ52</accession>
<comment type="caution">
    <text evidence="1">The sequence shown here is derived from an EMBL/GenBank/DDBJ whole genome shotgun (WGS) entry which is preliminary data.</text>
</comment>
<evidence type="ECO:0000313" key="1">
    <source>
        <dbReference type="EMBL" id="KAJ8932003.1"/>
    </source>
</evidence>
<dbReference type="SUPFAM" id="SSF49599">
    <property type="entry name" value="TRAF domain-like"/>
    <property type="match status" value="1"/>
</dbReference>
<dbReference type="AlphaFoldDB" id="A0AAV8WZ52"/>
<evidence type="ECO:0000313" key="2">
    <source>
        <dbReference type="Proteomes" id="UP001162156"/>
    </source>
</evidence>
<proteinExistence type="predicted"/>
<protein>
    <submittedName>
        <fullName evidence="1">Uncharacterized protein</fullName>
    </submittedName>
</protein>
<gene>
    <name evidence="1" type="ORF">NQ314_015049</name>
</gene>